<dbReference type="PANTHER" id="PTHR39063">
    <property type="entry name" value="ORAL-FACIAL-DIGITAL SYNDROME 1 PROTEIN HOMOLOG"/>
    <property type="match status" value="1"/>
</dbReference>
<dbReference type="STRING" id="554055.A0A2P6VQ48"/>
<evidence type="ECO:0000313" key="3">
    <source>
        <dbReference type="EMBL" id="PSC76201.1"/>
    </source>
</evidence>
<protein>
    <submittedName>
        <fullName evidence="3">Basal body</fullName>
    </submittedName>
</protein>
<feature type="region of interest" description="Disordered" evidence="2">
    <location>
        <begin position="691"/>
        <end position="837"/>
    </location>
</feature>
<sequence>MAGLQAGGNAAGTGSDRKENAEAAAAIREQAIRRVLSSGIINSVKAHLRAQLYAELKGPAVGSAPSAGGAWPAGQLGAAQTPAPSLAAHVLNCLVAEFLLARRHTYSLSVFLAESGSASLPRMPRADILRLVGVVPESKVHALLASSGGSVEGGGDGAAGHAEAEADCLAERIVAALGELGGRVTTSATACQTDAGWDGCGVDAGDVALVLPASQHLAARLAAVEEDYGQKAAALEAAASASLEERLAGYQRECDARCAAQLAEQLAALRAGELAAVREEEASRHAAALAAERATMTAAHQERLARLNAQEEDLLERARRLHREQDQLREEHLRRMRADEERLQAWKAHSEAKLAAREAAVKRQQEASEAAARDEATAANGERRLAARLAEAAAVQSAAECSRAAAEAGVAHVAGLQRQLASALEELGALRQQLSASRAAHRAEVAALQQEAQALRQEKERLEVAAAATAAAPGLSPNDSARLQQAVRRLMRRVEQMQGEVEAGREREQLLRSCAGAAEKLVAKGAKAQDRVLRHAEELRLALGAAAREVGDLADAAALAAAGTAGPPAAALAAAGHDAQRWRECAEGRVQAARMAEEGMRRDAAQLQQAAVANRSAAAAGLQQLLGAMVQGRQGMLQPAPHSGDSSSAEETLPAPAALAPPPVPAATSPPLWGGQLNAAVQAQQVQRLEKKQAPQQLAPLARQTQAVQQHAAEAQQQQQQQQQPLPAAPAPAAATHSFSNSVYQPQQPAATLPAHTARGDAPKPPSRTASDILAAYRARQQQQRLSAGSGAGQPPSRRSSLSPETSASREVSSSEEASAAAGGAATAAASVGGAATAAAPDADGYYAYVSDFTSEDSGRF</sequence>
<gene>
    <name evidence="3" type="primary">g510</name>
    <name evidence="3" type="ORF">C2E20_0510</name>
</gene>
<evidence type="ECO:0000313" key="4">
    <source>
        <dbReference type="Proteomes" id="UP000239649"/>
    </source>
</evidence>
<organism evidence="3 4">
    <name type="scientific">Micractinium conductrix</name>
    <dbReference type="NCBI Taxonomy" id="554055"/>
    <lineage>
        <taxon>Eukaryota</taxon>
        <taxon>Viridiplantae</taxon>
        <taxon>Chlorophyta</taxon>
        <taxon>core chlorophytes</taxon>
        <taxon>Trebouxiophyceae</taxon>
        <taxon>Chlorellales</taxon>
        <taxon>Chlorellaceae</taxon>
        <taxon>Chlorella clade</taxon>
        <taxon>Micractinium</taxon>
    </lineage>
</organism>
<dbReference type="OrthoDB" id="515950at2759"/>
<dbReference type="GO" id="GO:0036064">
    <property type="term" value="C:ciliary basal body"/>
    <property type="evidence" value="ECO:0007669"/>
    <property type="project" value="TreeGrafter"/>
</dbReference>
<feature type="compositionally biased region" description="Low complexity" evidence="2">
    <location>
        <begin position="646"/>
        <end position="658"/>
    </location>
</feature>
<evidence type="ECO:0000256" key="2">
    <source>
        <dbReference type="SAM" id="MobiDB-lite"/>
    </source>
</evidence>
<accession>A0A2P6VQ48</accession>
<dbReference type="EMBL" id="LHPF02000001">
    <property type="protein sequence ID" value="PSC76201.1"/>
    <property type="molecule type" value="Genomic_DNA"/>
</dbReference>
<feature type="compositionally biased region" description="Low complexity" evidence="2">
    <location>
        <begin position="774"/>
        <end position="789"/>
    </location>
</feature>
<dbReference type="Proteomes" id="UP000239649">
    <property type="component" value="Unassembled WGS sequence"/>
</dbReference>
<proteinExistence type="predicted"/>
<dbReference type="Pfam" id="PF16045">
    <property type="entry name" value="LisH_2"/>
    <property type="match status" value="1"/>
</dbReference>
<feature type="compositionally biased region" description="Polar residues" evidence="2">
    <location>
        <begin position="737"/>
        <end position="750"/>
    </location>
</feature>
<feature type="region of interest" description="Disordered" evidence="2">
    <location>
        <begin position="1"/>
        <end position="22"/>
    </location>
</feature>
<keyword evidence="1" id="KW-0175">Coiled coil</keyword>
<evidence type="ECO:0000256" key="1">
    <source>
        <dbReference type="SAM" id="Coils"/>
    </source>
</evidence>
<feature type="compositionally biased region" description="Low complexity" evidence="2">
    <location>
        <begin position="805"/>
        <end position="837"/>
    </location>
</feature>
<comment type="caution">
    <text evidence="3">The sequence shown here is derived from an EMBL/GenBank/DDBJ whole genome shotgun (WGS) entry which is preliminary data.</text>
</comment>
<feature type="coiled-coil region" evidence="1">
    <location>
        <begin position="297"/>
        <end position="331"/>
    </location>
</feature>
<dbReference type="InterPro" id="IPR006594">
    <property type="entry name" value="LisH"/>
</dbReference>
<dbReference type="InterPro" id="IPR055289">
    <property type="entry name" value="OFD1"/>
</dbReference>
<feature type="coiled-coil region" evidence="1">
    <location>
        <begin position="413"/>
        <end position="507"/>
    </location>
</feature>
<keyword evidence="4" id="KW-1185">Reference proteome</keyword>
<feature type="compositionally biased region" description="Gly residues" evidence="2">
    <location>
        <begin position="1"/>
        <end position="11"/>
    </location>
</feature>
<feature type="compositionally biased region" description="Low complexity" evidence="2">
    <location>
        <begin position="694"/>
        <end position="735"/>
    </location>
</feature>
<name>A0A2P6VQ48_9CHLO</name>
<reference evidence="3 4" key="1">
    <citation type="journal article" date="2018" name="Plant J.">
        <title>Genome sequences of Chlorella sorokiniana UTEX 1602 and Micractinium conductrix SAG 241.80: implications to maltose excretion by a green alga.</title>
        <authorList>
            <person name="Arriola M.B."/>
            <person name="Velmurugan N."/>
            <person name="Zhang Y."/>
            <person name="Plunkett M.H."/>
            <person name="Hondzo H."/>
            <person name="Barney B.M."/>
        </authorList>
    </citation>
    <scope>NUCLEOTIDE SEQUENCE [LARGE SCALE GENOMIC DNA]</scope>
    <source>
        <strain evidence="3 4">SAG 241.80</strain>
    </source>
</reference>
<dbReference type="GO" id="GO:0060287">
    <property type="term" value="P:epithelial cilium movement involved in determination of left/right asymmetry"/>
    <property type="evidence" value="ECO:0007669"/>
    <property type="project" value="TreeGrafter"/>
</dbReference>
<feature type="region of interest" description="Disordered" evidence="2">
    <location>
        <begin position="635"/>
        <end position="672"/>
    </location>
</feature>
<dbReference type="GO" id="GO:0005576">
    <property type="term" value="C:extracellular region"/>
    <property type="evidence" value="ECO:0007669"/>
    <property type="project" value="GOC"/>
</dbReference>
<dbReference type="AlphaFoldDB" id="A0A2P6VQ48"/>
<dbReference type="PANTHER" id="PTHR39063:SF1">
    <property type="entry name" value="OFD1 CENTRIOLE AND CENTRIOLAR SATELLITE PROTEIN"/>
    <property type="match status" value="1"/>
</dbReference>